<evidence type="ECO:0000256" key="9">
    <source>
        <dbReference type="ARBA" id="ARBA00022786"/>
    </source>
</evidence>
<evidence type="ECO:0000313" key="19">
    <source>
        <dbReference type="EnsemblPlants" id="Pp3c18_7090V3.1"/>
    </source>
</evidence>
<dbReference type="OrthoDB" id="8062037at2759"/>
<evidence type="ECO:0000256" key="1">
    <source>
        <dbReference type="ARBA" id="ARBA00000900"/>
    </source>
</evidence>
<feature type="region of interest" description="Disordered" evidence="15">
    <location>
        <begin position="183"/>
        <end position="233"/>
    </location>
</feature>
<feature type="compositionally biased region" description="Low complexity" evidence="15">
    <location>
        <begin position="377"/>
        <end position="387"/>
    </location>
</feature>
<dbReference type="RefSeq" id="XP_024403082.1">
    <property type="nucleotide sequence ID" value="XM_024547314.2"/>
</dbReference>
<keyword evidence="6 16" id="KW-0812">Transmembrane</keyword>
<dbReference type="EC" id="2.3.2.27" evidence="4"/>
<reference evidence="19" key="3">
    <citation type="submission" date="2020-12" db="UniProtKB">
        <authorList>
            <consortium name="EnsemblPlants"/>
        </authorList>
    </citation>
    <scope>IDENTIFICATION</scope>
</reference>
<gene>
    <name evidence="19" type="primary">LOC112295554</name>
    <name evidence="18" type="ORF">PHYPA_022827</name>
</gene>
<accession>A0A2K1J076</accession>
<dbReference type="Pfam" id="PF13639">
    <property type="entry name" value="zf-RING_2"/>
    <property type="match status" value="1"/>
</dbReference>
<sequence length="420" mass="44874">MSGVGGNSNPPGNGNPSADVPYYDSNNLAQVNFNPTTAVLIIVLIGGCFMAAIIATFVRRYCAGSGYPPASSTAQSTNVSSKPRGLRKEVVDALPLIHCKDLDEKDDRECPVCLTEFEPEDNLRLLPACKHIFHQECIDAWFDSHSTCPLCRASLLDHPGAIESLNGEQVALGEPVETITEVSEYGDSDTDSQRVSNVSPLEDHPTNSIPMPGALTSREDERNSARGTLSRNSLSFKRAARGVEAYEKGAALPVNPSSKNASFRKPLVAPPTNAGIRRSSSLGTDLIALRNLLTGGDSTLDTPASYRLNATRSAVPKSDAPSDSWFRRARSMNLGIGESTLFGGLTRERSEDEWVTIDLETGKTAAAGPSSSKGESPKAPIASSAAPERSWSDRFSLASIRGALSRTTSDISSRTRHLPV</sequence>
<dbReference type="GO" id="GO:0008270">
    <property type="term" value="F:zinc ion binding"/>
    <property type="evidence" value="ECO:0007669"/>
    <property type="project" value="UniProtKB-KW"/>
</dbReference>
<name>A0A2K1J076_PHYPA</name>
<evidence type="ECO:0000313" key="18">
    <source>
        <dbReference type="EMBL" id="PNR34928.1"/>
    </source>
</evidence>
<keyword evidence="11 16" id="KW-1133">Transmembrane helix</keyword>
<organism evidence="18">
    <name type="scientific">Physcomitrium patens</name>
    <name type="common">Spreading-leaved earth moss</name>
    <name type="synonym">Physcomitrella patens</name>
    <dbReference type="NCBI Taxonomy" id="3218"/>
    <lineage>
        <taxon>Eukaryota</taxon>
        <taxon>Viridiplantae</taxon>
        <taxon>Streptophyta</taxon>
        <taxon>Embryophyta</taxon>
        <taxon>Bryophyta</taxon>
        <taxon>Bryophytina</taxon>
        <taxon>Bryopsida</taxon>
        <taxon>Funariidae</taxon>
        <taxon>Funariales</taxon>
        <taxon>Funariaceae</taxon>
        <taxon>Physcomitrium</taxon>
    </lineage>
</organism>
<dbReference type="FunFam" id="3.30.40.10:FF:000187">
    <property type="entry name" value="E3 ubiquitin-protein ligase ATL6"/>
    <property type="match status" value="1"/>
</dbReference>
<dbReference type="PANTHER" id="PTHR45768:SF18">
    <property type="entry name" value="RING-H2 FINGER PROTEIN ATL47-RELATED"/>
    <property type="match status" value="1"/>
</dbReference>
<evidence type="ECO:0000256" key="14">
    <source>
        <dbReference type="PROSITE-ProRule" id="PRU00175"/>
    </source>
</evidence>
<reference evidence="18 20" key="1">
    <citation type="journal article" date="2008" name="Science">
        <title>The Physcomitrella genome reveals evolutionary insights into the conquest of land by plants.</title>
        <authorList>
            <person name="Rensing S."/>
            <person name="Lang D."/>
            <person name="Zimmer A."/>
            <person name="Terry A."/>
            <person name="Salamov A."/>
            <person name="Shapiro H."/>
            <person name="Nishiyama T."/>
            <person name="Perroud P.-F."/>
            <person name="Lindquist E."/>
            <person name="Kamisugi Y."/>
            <person name="Tanahashi T."/>
            <person name="Sakakibara K."/>
            <person name="Fujita T."/>
            <person name="Oishi K."/>
            <person name="Shin-I T."/>
            <person name="Kuroki Y."/>
            <person name="Toyoda A."/>
            <person name="Suzuki Y."/>
            <person name="Hashimoto A."/>
            <person name="Yamaguchi K."/>
            <person name="Sugano A."/>
            <person name="Kohara Y."/>
            <person name="Fujiyama A."/>
            <person name="Anterola A."/>
            <person name="Aoki S."/>
            <person name="Ashton N."/>
            <person name="Barbazuk W.B."/>
            <person name="Barker E."/>
            <person name="Bennetzen J."/>
            <person name="Bezanilla M."/>
            <person name="Blankenship R."/>
            <person name="Cho S.H."/>
            <person name="Dutcher S."/>
            <person name="Estelle M."/>
            <person name="Fawcett J.A."/>
            <person name="Gundlach H."/>
            <person name="Hanada K."/>
            <person name="Heyl A."/>
            <person name="Hicks K.A."/>
            <person name="Hugh J."/>
            <person name="Lohr M."/>
            <person name="Mayer K."/>
            <person name="Melkozernov A."/>
            <person name="Murata T."/>
            <person name="Nelson D."/>
            <person name="Pils B."/>
            <person name="Prigge M."/>
            <person name="Reiss B."/>
            <person name="Renner T."/>
            <person name="Rombauts S."/>
            <person name="Rushton P."/>
            <person name="Sanderfoot A."/>
            <person name="Schween G."/>
            <person name="Shiu S.-H."/>
            <person name="Stueber K."/>
            <person name="Theodoulou F.L."/>
            <person name="Tu H."/>
            <person name="Van de Peer Y."/>
            <person name="Verrier P.J."/>
            <person name="Waters E."/>
            <person name="Wood A."/>
            <person name="Yang L."/>
            <person name="Cove D."/>
            <person name="Cuming A."/>
            <person name="Hasebe M."/>
            <person name="Lucas S."/>
            <person name="Mishler D.B."/>
            <person name="Reski R."/>
            <person name="Grigoriev I."/>
            <person name="Quatrano R.S."/>
            <person name="Boore J.L."/>
        </authorList>
    </citation>
    <scope>NUCLEOTIDE SEQUENCE [LARGE SCALE GENOMIC DNA]</scope>
    <source>
        <strain evidence="19 20">cv. Gransden 2004</strain>
    </source>
</reference>
<comment type="pathway">
    <text evidence="3">Protein modification; protein ubiquitination.</text>
</comment>
<dbReference type="Proteomes" id="UP000006727">
    <property type="component" value="Chromosome 18"/>
</dbReference>
<dbReference type="FunCoup" id="A0A2K1J076">
    <property type="interactions" value="29"/>
</dbReference>
<evidence type="ECO:0000256" key="12">
    <source>
        <dbReference type="ARBA" id="ARBA00023136"/>
    </source>
</evidence>
<evidence type="ECO:0000259" key="17">
    <source>
        <dbReference type="PROSITE" id="PS50089"/>
    </source>
</evidence>
<dbReference type="CDD" id="cd16461">
    <property type="entry name" value="RING-H2_EL5-like"/>
    <property type="match status" value="1"/>
</dbReference>
<dbReference type="PaxDb" id="3218-PP1S185_137V6.1"/>
<dbReference type="KEGG" id="ppp:112295554"/>
<dbReference type="PANTHER" id="PTHR45768">
    <property type="entry name" value="E3 UBIQUITIN-PROTEIN LIGASE RNF13-LIKE"/>
    <property type="match status" value="1"/>
</dbReference>
<keyword evidence="7" id="KW-0479">Metal-binding</keyword>
<keyword evidence="8 14" id="KW-0863">Zinc-finger</keyword>
<evidence type="ECO:0000256" key="2">
    <source>
        <dbReference type="ARBA" id="ARBA00004167"/>
    </source>
</evidence>
<comment type="subcellular location">
    <subcellularLocation>
        <location evidence="2">Membrane</location>
        <topology evidence="2">Single-pass membrane protein</topology>
    </subcellularLocation>
</comment>
<protein>
    <recommendedName>
        <fullName evidence="4">RING-type E3 ubiquitin transferase</fullName>
        <ecNumber evidence="4">2.3.2.27</ecNumber>
    </recommendedName>
</protein>
<dbReference type="InterPro" id="IPR013083">
    <property type="entry name" value="Znf_RING/FYVE/PHD"/>
</dbReference>
<dbReference type="STRING" id="3218.A0A2K1J076"/>
<keyword evidence="20" id="KW-1185">Reference proteome</keyword>
<dbReference type="Gene3D" id="3.30.40.10">
    <property type="entry name" value="Zinc/RING finger domain, C3HC4 (zinc finger)"/>
    <property type="match status" value="1"/>
</dbReference>
<evidence type="ECO:0000256" key="11">
    <source>
        <dbReference type="ARBA" id="ARBA00022989"/>
    </source>
</evidence>
<keyword evidence="9" id="KW-0833">Ubl conjugation pathway</keyword>
<evidence type="ECO:0000256" key="13">
    <source>
        <dbReference type="ARBA" id="ARBA00024209"/>
    </source>
</evidence>
<dbReference type="EnsemblPlants" id="Pp3c18_7090V3.1">
    <property type="protein sequence ID" value="Pp3c18_7090V3.1"/>
    <property type="gene ID" value="Pp3c18_7090"/>
</dbReference>
<comment type="catalytic activity">
    <reaction evidence="1">
        <text>S-ubiquitinyl-[E2 ubiquitin-conjugating enzyme]-L-cysteine + [acceptor protein]-L-lysine = [E2 ubiquitin-conjugating enzyme]-L-cysteine + N(6)-ubiquitinyl-[acceptor protein]-L-lysine.</text>
        <dbReference type="EC" id="2.3.2.27"/>
    </reaction>
</comment>
<evidence type="ECO:0000313" key="20">
    <source>
        <dbReference type="Proteomes" id="UP000006727"/>
    </source>
</evidence>
<dbReference type="InterPro" id="IPR001841">
    <property type="entry name" value="Znf_RING"/>
</dbReference>
<comment type="similarity">
    <text evidence="13">Belongs to the RING-type zinc finger family. ATL subfamily.</text>
</comment>
<dbReference type="GO" id="GO:0061630">
    <property type="term" value="F:ubiquitin protein ligase activity"/>
    <property type="evidence" value="ECO:0007669"/>
    <property type="project" value="UniProtKB-EC"/>
</dbReference>
<dbReference type="Gramene" id="Pp3c18_7090V3.1">
    <property type="protein sequence ID" value="Pp3c18_7090V3.1"/>
    <property type="gene ID" value="Pp3c18_7090"/>
</dbReference>
<evidence type="ECO:0000256" key="16">
    <source>
        <dbReference type="SAM" id="Phobius"/>
    </source>
</evidence>
<dbReference type="EnsemblPlants" id="Pp3c18_7090V3.2">
    <property type="protein sequence ID" value="Pp3c18_7090V3.2"/>
    <property type="gene ID" value="Pp3c18_7090"/>
</dbReference>
<evidence type="ECO:0000256" key="6">
    <source>
        <dbReference type="ARBA" id="ARBA00022692"/>
    </source>
</evidence>
<keyword evidence="12 16" id="KW-0472">Membrane</keyword>
<reference evidence="18 20" key="2">
    <citation type="journal article" date="2018" name="Plant J.">
        <title>The Physcomitrella patens chromosome-scale assembly reveals moss genome structure and evolution.</title>
        <authorList>
            <person name="Lang D."/>
            <person name="Ullrich K.K."/>
            <person name="Murat F."/>
            <person name="Fuchs J."/>
            <person name="Jenkins J."/>
            <person name="Haas F.B."/>
            <person name="Piednoel M."/>
            <person name="Gundlach H."/>
            <person name="Van Bel M."/>
            <person name="Meyberg R."/>
            <person name="Vives C."/>
            <person name="Morata J."/>
            <person name="Symeonidi A."/>
            <person name="Hiss M."/>
            <person name="Muchero W."/>
            <person name="Kamisugi Y."/>
            <person name="Saleh O."/>
            <person name="Blanc G."/>
            <person name="Decker E.L."/>
            <person name="van Gessel N."/>
            <person name="Grimwood J."/>
            <person name="Hayes R.D."/>
            <person name="Graham S.W."/>
            <person name="Gunter L.E."/>
            <person name="McDaniel S.F."/>
            <person name="Hoernstein S.N.W."/>
            <person name="Larsson A."/>
            <person name="Li F.W."/>
            <person name="Perroud P.F."/>
            <person name="Phillips J."/>
            <person name="Ranjan P."/>
            <person name="Rokshar D.S."/>
            <person name="Rothfels C.J."/>
            <person name="Schneider L."/>
            <person name="Shu S."/>
            <person name="Stevenson D.W."/>
            <person name="Thummler F."/>
            <person name="Tillich M."/>
            <person name="Villarreal Aguilar J.C."/>
            <person name="Widiez T."/>
            <person name="Wong G.K."/>
            <person name="Wymore A."/>
            <person name="Zhang Y."/>
            <person name="Zimmer A.D."/>
            <person name="Quatrano R.S."/>
            <person name="Mayer K.F.X."/>
            <person name="Goodstein D."/>
            <person name="Casacuberta J.M."/>
            <person name="Vandepoele K."/>
            <person name="Reski R."/>
            <person name="Cuming A.C."/>
            <person name="Tuskan G.A."/>
            <person name="Maumus F."/>
            <person name="Salse J."/>
            <person name="Schmutz J."/>
            <person name="Rensing S.A."/>
        </authorList>
    </citation>
    <scope>NUCLEOTIDE SEQUENCE [LARGE SCALE GENOMIC DNA]</scope>
    <source>
        <strain evidence="19 20">cv. Gransden 2004</strain>
    </source>
</reference>
<feature type="transmembrane region" description="Helical" evidence="16">
    <location>
        <begin position="38"/>
        <end position="58"/>
    </location>
</feature>
<dbReference type="PROSITE" id="PS50089">
    <property type="entry name" value="ZF_RING_2"/>
    <property type="match status" value="1"/>
</dbReference>
<dbReference type="GO" id="GO:0016020">
    <property type="term" value="C:membrane"/>
    <property type="evidence" value="ECO:0007669"/>
    <property type="project" value="UniProtKB-SubCell"/>
</dbReference>
<feature type="region of interest" description="Disordered" evidence="15">
    <location>
        <begin position="360"/>
        <end position="391"/>
    </location>
</feature>
<evidence type="ECO:0000256" key="7">
    <source>
        <dbReference type="ARBA" id="ARBA00022723"/>
    </source>
</evidence>
<evidence type="ECO:0000256" key="8">
    <source>
        <dbReference type="ARBA" id="ARBA00022771"/>
    </source>
</evidence>
<keyword evidence="10" id="KW-0862">Zinc</keyword>
<dbReference type="EMBL" id="ABEU02000018">
    <property type="protein sequence ID" value="PNR34928.1"/>
    <property type="molecule type" value="Genomic_DNA"/>
</dbReference>
<dbReference type="AlphaFoldDB" id="A0A2K1J076"/>
<dbReference type="SMART" id="SM00184">
    <property type="entry name" value="RING"/>
    <property type="match status" value="1"/>
</dbReference>
<keyword evidence="5" id="KW-0808">Transferase</keyword>
<dbReference type="SUPFAM" id="SSF57850">
    <property type="entry name" value="RING/U-box"/>
    <property type="match status" value="1"/>
</dbReference>
<evidence type="ECO:0000256" key="3">
    <source>
        <dbReference type="ARBA" id="ARBA00004906"/>
    </source>
</evidence>
<evidence type="ECO:0000256" key="5">
    <source>
        <dbReference type="ARBA" id="ARBA00022679"/>
    </source>
</evidence>
<dbReference type="Gramene" id="Pp3c18_7090V3.2">
    <property type="protein sequence ID" value="Pp3c18_7090V3.2"/>
    <property type="gene ID" value="Pp3c18_7090"/>
</dbReference>
<evidence type="ECO:0000256" key="10">
    <source>
        <dbReference type="ARBA" id="ARBA00022833"/>
    </source>
</evidence>
<feature type="domain" description="RING-type" evidence="17">
    <location>
        <begin position="110"/>
        <end position="152"/>
    </location>
</feature>
<evidence type="ECO:0000256" key="15">
    <source>
        <dbReference type="SAM" id="MobiDB-lite"/>
    </source>
</evidence>
<proteinExistence type="inferred from homology"/>
<evidence type="ECO:0000256" key="4">
    <source>
        <dbReference type="ARBA" id="ARBA00012483"/>
    </source>
</evidence>
<dbReference type="GeneID" id="112295554"/>